<dbReference type="InterPro" id="IPR051122">
    <property type="entry name" value="SDR_DHRS6-like"/>
</dbReference>
<organism evidence="3 4">
    <name type="scientific">Beggiatoa leptomitoformis</name>
    <dbReference type="NCBI Taxonomy" id="288004"/>
    <lineage>
        <taxon>Bacteria</taxon>
        <taxon>Pseudomonadati</taxon>
        <taxon>Pseudomonadota</taxon>
        <taxon>Gammaproteobacteria</taxon>
        <taxon>Thiotrichales</taxon>
        <taxon>Thiotrichaceae</taxon>
        <taxon>Beggiatoa</taxon>
    </lineage>
</organism>
<dbReference type="PANTHER" id="PTHR43477:SF1">
    <property type="entry name" value="DIHYDROANTICAPSIN 7-DEHYDROGENASE"/>
    <property type="match status" value="1"/>
</dbReference>
<gene>
    <name evidence="3" type="ORF">BLE401_17065</name>
</gene>
<keyword evidence="2" id="KW-0560">Oxidoreductase</keyword>
<dbReference type="STRING" id="288004.AL038_07250"/>
<dbReference type="KEGG" id="blep:AL038_07250"/>
<protein>
    <submittedName>
        <fullName evidence="3">SDR family oxidoreductase</fullName>
    </submittedName>
</protein>
<dbReference type="OrthoDB" id="5786478at2"/>
<dbReference type="Gene3D" id="3.40.50.720">
    <property type="entry name" value="NAD(P)-binding Rossmann-like Domain"/>
    <property type="match status" value="1"/>
</dbReference>
<dbReference type="PANTHER" id="PTHR43477">
    <property type="entry name" value="DIHYDROANTICAPSIN 7-DEHYDROGENASE"/>
    <property type="match status" value="1"/>
</dbReference>
<reference evidence="4" key="1">
    <citation type="submission" date="2016-12" db="EMBL/GenBank/DDBJ databases">
        <title>Complete Genome Sequence of Beggiatoa leptomitiformis D-401.</title>
        <authorList>
            <person name="Fomenkov A."/>
            <person name="Vincze T."/>
            <person name="Grabovich M."/>
            <person name="Anton B.P."/>
            <person name="Dubinina G."/>
            <person name="Orlova M."/>
            <person name="Belousova E."/>
            <person name="Roberts R.J."/>
        </authorList>
    </citation>
    <scope>NUCLEOTIDE SEQUENCE [LARGE SCALE GENOMIC DNA]</scope>
    <source>
        <strain evidence="4">D-401</strain>
    </source>
</reference>
<dbReference type="AlphaFoldDB" id="A0A2N9YIC0"/>
<dbReference type="Proteomes" id="UP000234271">
    <property type="component" value="Chromosome"/>
</dbReference>
<comment type="similarity">
    <text evidence="1">Belongs to the short-chain dehydrogenases/reductases (SDR) family.</text>
</comment>
<dbReference type="RefSeq" id="WP_062151104.1">
    <property type="nucleotide sequence ID" value="NZ_CP012373.2"/>
</dbReference>
<dbReference type="PRINTS" id="PR00081">
    <property type="entry name" value="GDHRDH"/>
</dbReference>
<dbReference type="CDD" id="cd05233">
    <property type="entry name" value="SDR_c"/>
    <property type="match status" value="1"/>
</dbReference>
<dbReference type="InterPro" id="IPR002347">
    <property type="entry name" value="SDR_fam"/>
</dbReference>
<dbReference type="EMBL" id="CP018889">
    <property type="protein sequence ID" value="AUI70240.1"/>
    <property type="molecule type" value="Genomic_DNA"/>
</dbReference>
<name>A0A2N9YIC0_9GAMM</name>
<evidence type="ECO:0000256" key="2">
    <source>
        <dbReference type="ARBA" id="ARBA00023002"/>
    </source>
</evidence>
<dbReference type="FunFam" id="3.40.50.720:FF:000084">
    <property type="entry name" value="Short-chain dehydrogenase reductase"/>
    <property type="match status" value="1"/>
</dbReference>
<sequence>MKKIALVTGGNSGIGHATAKLLKEKGYDVFISGRDANRLQKTANELGVTSLFADMSKPEDLQKLAIPFLETGLDVLVCNAGVAKPIPIPDIKWTDFFESFSTNVWGPIFLIKELLPALEKRQGNISIVSSVVAQTMEKSNLCLYAATKGAVNAFVCNMVTELTPKGIRINAVAPGPIDTPMFDKAGSSPEAATEFKRLLASEIPLGRIGKPEEVAHVIVAQLEATYVTGSIWTVDGGVSVV</sequence>
<dbReference type="Pfam" id="PF13561">
    <property type="entry name" value="adh_short_C2"/>
    <property type="match status" value="1"/>
</dbReference>
<evidence type="ECO:0000313" key="4">
    <source>
        <dbReference type="Proteomes" id="UP000234271"/>
    </source>
</evidence>
<dbReference type="InterPro" id="IPR036291">
    <property type="entry name" value="NAD(P)-bd_dom_sf"/>
</dbReference>
<accession>A0A2N9YIC0</accession>
<evidence type="ECO:0000313" key="3">
    <source>
        <dbReference type="EMBL" id="AUI70240.1"/>
    </source>
</evidence>
<dbReference type="SUPFAM" id="SSF51735">
    <property type="entry name" value="NAD(P)-binding Rossmann-fold domains"/>
    <property type="match status" value="1"/>
</dbReference>
<proteinExistence type="inferred from homology"/>
<keyword evidence="4" id="KW-1185">Reference proteome</keyword>
<dbReference type="PRINTS" id="PR00080">
    <property type="entry name" value="SDRFAMILY"/>
</dbReference>
<evidence type="ECO:0000256" key="1">
    <source>
        <dbReference type="ARBA" id="ARBA00006484"/>
    </source>
</evidence>
<dbReference type="GO" id="GO:0016491">
    <property type="term" value="F:oxidoreductase activity"/>
    <property type="evidence" value="ECO:0007669"/>
    <property type="project" value="UniProtKB-KW"/>
</dbReference>